<sequence>MPSTDFDALIAEARQRYAPELIALAELGYDAQIRLAGHVNIHLPVGEVRGIPLEMLVCNGDDGLAREGDSSDWCASVYARRNGPLGVDCYGYTAVAVVQAAAALLDDPVRVAVLSPQRSWNFTMLPAAALGDPEREAALLAPVTPGGLVPTNVVVLDADVAGWQRGCSTHSRCYPIERAAAASAHRDCAHEELADWAEHGQGLCDSWTAIIDEGWV</sequence>
<proteinExistence type="predicted"/>
<gene>
    <name evidence="1" type="ORF">DFR70_12650</name>
</gene>
<evidence type="ECO:0000313" key="1">
    <source>
        <dbReference type="EMBL" id="PXX53929.1"/>
    </source>
</evidence>
<keyword evidence="2" id="KW-1185">Reference proteome</keyword>
<reference evidence="1 2" key="1">
    <citation type="submission" date="2018-05" db="EMBL/GenBank/DDBJ databases">
        <title>Genomic Encyclopedia of Type Strains, Phase IV (KMG-IV): sequencing the most valuable type-strain genomes for metagenomic binning, comparative biology and taxonomic classification.</title>
        <authorList>
            <person name="Goeker M."/>
        </authorList>
    </citation>
    <scope>NUCLEOTIDE SEQUENCE [LARGE SCALE GENOMIC DNA]</scope>
    <source>
        <strain evidence="1 2">DSM 44704</strain>
    </source>
</reference>
<comment type="caution">
    <text evidence="1">The sequence shown here is derived from an EMBL/GenBank/DDBJ whole genome shotgun (WGS) entry which is preliminary data.</text>
</comment>
<protein>
    <submittedName>
        <fullName evidence="1">Uncharacterized protein</fullName>
    </submittedName>
</protein>
<evidence type="ECO:0000313" key="2">
    <source>
        <dbReference type="Proteomes" id="UP000247569"/>
    </source>
</evidence>
<name>A0A318JL17_9NOCA</name>
<dbReference type="RefSeq" id="WP_040740669.1">
    <property type="nucleotide sequence ID" value="NZ_QJKF01000026.1"/>
</dbReference>
<dbReference type="EMBL" id="QJKF01000026">
    <property type="protein sequence ID" value="PXX53929.1"/>
    <property type="molecule type" value="Genomic_DNA"/>
</dbReference>
<dbReference type="OrthoDB" id="4277250at2"/>
<accession>A0A318JL17</accession>
<dbReference type="AlphaFoldDB" id="A0A318JL17"/>
<organism evidence="1 2">
    <name type="scientific">Nocardia tenerifensis</name>
    <dbReference type="NCBI Taxonomy" id="228006"/>
    <lineage>
        <taxon>Bacteria</taxon>
        <taxon>Bacillati</taxon>
        <taxon>Actinomycetota</taxon>
        <taxon>Actinomycetes</taxon>
        <taxon>Mycobacteriales</taxon>
        <taxon>Nocardiaceae</taxon>
        <taxon>Nocardia</taxon>
    </lineage>
</organism>
<dbReference type="Proteomes" id="UP000247569">
    <property type="component" value="Unassembled WGS sequence"/>
</dbReference>